<gene>
    <name evidence="2" type="ORF">NDU88_001961</name>
</gene>
<feature type="region of interest" description="Disordered" evidence="1">
    <location>
        <begin position="141"/>
        <end position="175"/>
    </location>
</feature>
<organism evidence="2 3">
    <name type="scientific">Pleurodeles waltl</name>
    <name type="common">Iberian ribbed newt</name>
    <dbReference type="NCBI Taxonomy" id="8319"/>
    <lineage>
        <taxon>Eukaryota</taxon>
        <taxon>Metazoa</taxon>
        <taxon>Chordata</taxon>
        <taxon>Craniata</taxon>
        <taxon>Vertebrata</taxon>
        <taxon>Euteleostomi</taxon>
        <taxon>Amphibia</taxon>
        <taxon>Batrachia</taxon>
        <taxon>Caudata</taxon>
        <taxon>Salamandroidea</taxon>
        <taxon>Salamandridae</taxon>
        <taxon>Pleurodelinae</taxon>
        <taxon>Pleurodeles</taxon>
    </lineage>
</organism>
<evidence type="ECO:0000256" key="1">
    <source>
        <dbReference type="SAM" id="MobiDB-lite"/>
    </source>
</evidence>
<dbReference type="Proteomes" id="UP001066276">
    <property type="component" value="Chromosome 8"/>
</dbReference>
<feature type="region of interest" description="Disordered" evidence="1">
    <location>
        <begin position="83"/>
        <end position="103"/>
    </location>
</feature>
<name>A0AAV7NGA0_PLEWA</name>
<reference evidence="2" key="1">
    <citation type="journal article" date="2022" name="bioRxiv">
        <title>Sequencing and chromosome-scale assembly of the giantPleurodeles waltlgenome.</title>
        <authorList>
            <person name="Brown T."/>
            <person name="Elewa A."/>
            <person name="Iarovenko S."/>
            <person name="Subramanian E."/>
            <person name="Araus A.J."/>
            <person name="Petzold A."/>
            <person name="Susuki M."/>
            <person name="Suzuki K.-i.T."/>
            <person name="Hayashi T."/>
            <person name="Toyoda A."/>
            <person name="Oliveira C."/>
            <person name="Osipova E."/>
            <person name="Leigh N.D."/>
            <person name="Simon A."/>
            <person name="Yun M.H."/>
        </authorList>
    </citation>
    <scope>NUCLEOTIDE SEQUENCE</scope>
    <source>
        <strain evidence="2">20211129_DDA</strain>
        <tissue evidence="2">Liver</tissue>
    </source>
</reference>
<sequence length="175" mass="18467">MRGCWEGGAGTGVADVPVAGVVTAVSATTRELPSEEVSVSALSPPVPAMVLLSPSVPLVPSPLVDSASWVMWDAAPYIACASAPPPDDANAQGQDDKTKTGERQRIHWVSGCTDTTVGIRSILTNREQAYTLCNALPEEARDGRVAAVDPVDSEDEEAEDEDKDNGTAVIRQYFQ</sequence>
<proteinExistence type="predicted"/>
<keyword evidence="3" id="KW-1185">Reference proteome</keyword>
<dbReference type="EMBL" id="JANPWB010000012">
    <property type="protein sequence ID" value="KAJ1113719.1"/>
    <property type="molecule type" value="Genomic_DNA"/>
</dbReference>
<evidence type="ECO:0000313" key="2">
    <source>
        <dbReference type="EMBL" id="KAJ1113719.1"/>
    </source>
</evidence>
<protein>
    <submittedName>
        <fullName evidence="2">Uncharacterized protein</fullName>
    </submittedName>
</protein>
<feature type="compositionally biased region" description="Basic and acidic residues" evidence="1">
    <location>
        <begin position="94"/>
        <end position="103"/>
    </location>
</feature>
<dbReference type="AlphaFoldDB" id="A0AAV7NGA0"/>
<feature type="compositionally biased region" description="Acidic residues" evidence="1">
    <location>
        <begin position="151"/>
        <end position="163"/>
    </location>
</feature>
<comment type="caution">
    <text evidence="2">The sequence shown here is derived from an EMBL/GenBank/DDBJ whole genome shotgun (WGS) entry which is preliminary data.</text>
</comment>
<accession>A0AAV7NGA0</accession>
<evidence type="ECO:0000313" key="3">
    <source>
        <dbReference type="Proteomes" id="UP001066276"/>
    </source>
</evidence>